<protein>
    <submittedName>
        <fullName evidence="1">Uncharacterized protein</fullName>
    </submittedName>
</protein>
<sequence length="561" mass="66000">MLKMKNKLEQELTKYTNVNILPHDHKYVKSSLIYNMGFGLLRIKTDDVQQVWKNLVEYNYFNEFFTLFPSRIEGDTVVCKFVYREPHIYCKNDGINNELGLYPVDKARITLNWLKDHIYRNLIVEEQTADDFIVFTRGFYFDRTISEIIDILGKDEYIWNDSSKDDRELPKIIDKLMLRYIYRELNGNSKYGELNEYLKVDDLHPMTSLARIITLSNLSHIDSNVIYNNDSPNIVTRFRIKGYKKHFDVAADILRDTASDEQTFINKIENKGNKAVIEVINIRPFPWWSNIIKSAKTIEDLEKSYLKEASRKIPFNDDDYIIDIDYRLTHEPIKMDYNITGIDNYQFDKNCVNYNIDELFKKEQNFMEEALKYINERRDAKRFGTTEHIDLNLVFEYQEKVEDGELVTTVTNITEKTGNKDIDAVLDYMRAYKTVFGLDSETRETVIVGDESLIEAPTNLISIIRKALRYVGLAPLLNVNLDRDFRYYILNGLRSDGTGATVYFGDIRSHVMYTVTIKTQEVPKPEYFDEIINKLKNLCENVVFEGCVNLDRKKVQYERID</sequence>
<reference evidence="1" key="1">
    <citation type="journal article" date="2021" name="Proc. Natl. Acad. Sci. U.S.A.">
        <title>A Catalog of Tens of Thousands of Viruses from Human Metagenomes Reveals Hidden Associations with Chronic Diseases.</title>
        <authorList>
            <person name="Tisza M.J."/>
            <person name="Buck C.B."/>
        </authorList>
    </citation>
    <scope>NUCLEOTIDE SEQUENCE</scope>
    <source>
        <strain evidence="1">CtkfK18</strain>
    </source>
</reference>
<evidence type="ECO:0000313" key="1">
    <source>
        <dbReference type="EMBL" id="DAG05950.1"/>
    </source>
</evidence>
<organism evidence="1">
    <name type="scientific">Myoviridae sp. ctkfK18</name>
    <dbReference type="NCBI Taxonomy" id="2825165"/>
    <lineage>
        <taxon>Viruses</taxon>
        <taxon>Duplodnaviria</taxon>
        <taxon>Heunggongvirae</taxon>
        <taxon>Uroviricota</taxon>
        <taxon>Caudoviricetes</taxon>
    </lineage>
</organism>
<proteinExistence type="predicted"/>
<accession>A0A8S5VGZ6</accession>
<name>A0A8S5VGZ6_9CAUD</name>
<dbReference type="EMBL" id="BK016265">
    <property type="protein sequence ID" value="DAG05950.1"/>
    <property type="molecule type" value="Genomic_DNA"/>
</dbReference>